<feature type="domain" description="FYVE-type" evidence="7">
    <location>
        <begin position="355"/>
        <end position="413"/>
    </location>
</feature>
<keyword evidence="1" id="KW-0479">Metal-binding</keyword>
<dbReference type="SUPFAM" id="SSF57903">
    <property type="entry name" value="FYVE/PHD zinc finger"/>
    <property type="match status" value="1"/>
</dbReference>
<keyword evidence="9" id="KW-1185">Reference proteome</keyword>
<feature type="compositionally biased region" description="Polar residues" evidence="5">
    <location>
        <begin position="473"/>
        <end position="503"/>
    </location>
</feature>
<dbReference type="CDD" id="cd00065">
    <property type="entry name" value="FYVE_like_SF"/>
    <property type="match status" value="1"/>
</dbReference>
<feature type="region of interest" description="Disordered" evidence="5">
    <location>
        <begin position="56"/>
        <end position="96"/>
    </location>
</feature>
<gene>
    <name evidence="8" type="ORF">Poli38472_009797</name>
</gene>
<dbReference type="InterPro" id="IPR036020">
    <property type="entry name" value="WW_dom_sf"/>
</dbReference>
<evidence type="ECO:0000256" key="4">
    <source>
        <dbReference type="PROSITE-ProRule" id="PRU00091"/>
    </source>
</evidence>
<dbReference type="InterPro" id="IPR052727">
    <property type="entry name" value="Rab4/Rab5_effector"/>
</dbReference>
<dbReference type="SUPFAM" id="SSF55961">
    <property type="entry name" value="Bet v1-like"/>
    <property type="match status" value="1"/>
</dbReference>
<dbReference type="Gene3D" id="2.20.70.10">
    <property type="match status" value="1"/>
</dbReference>
<feature type="compositionally biased region" description="Low complexity" evidence="5">
    <location>
        <begin position="438"/>
        <end position="455"/>
    </location>
</feature>
<dbReference type="SMART" id="SM00456">
    <property type="entry name" value="WW"/>
    <property type="match status" value="1"/>
</dbReference>
<keyword evidence="3" id="KW-0862">Zinc</keyword>
<feature type="region of interest" description="Disordered" evidence="5">
    <location>
        <begin position="599"/>
        <end position="634"/>
    </location>
</feature>
<feature type="compositionally biased region" description="Low complexity" evidence="5">
    <location>
        <begin position="766"/>
        <end position="788"/>
    </location>
</feature>
<evidence type="ECO:0000256" key="3">
    <source>
        <dbReference type="ARBA" id="ARBA00022833"/>
    </source>
</evidence>
<sequence>MRGGHSLPTTSALSANVTSPPSSYQYQHPLDRVSMLEPESFQSTLSKIGTRARAALSISGRSHSHQSNPEDPSPRTSSQRSQAPTTPLSDEQDTVSSLAELSFERKQQLIEFIDQSVDDAYNLCHGFGRVKWQVSKNREGVTISRARSDDDTRLDAAVRGNCNVSATLDEMMDALITETTMDFVHHESTANPAEFLDGQVLYVLQPRTPENRFACVKWHCIKSQAPSVSRHRDYIYIELVDQFLDREGKRIGFRLCKSVELEELAHFDTSALFLRAKTLMLQTFTETITPGNLELYTMMINDMGERLPTWLVHKIVDLAALRSACIRDYISQRRMDMLVFARPKAMVPLAKRVCCIVCTKSFSLVRKKYNCVACGEVMCNQCSVQQFVAPQNLSQTVGKQKARICVKCSSSAQTRELPRGMNSVRMLGDLEDSGYLDSSRSSAPTSQSSQSSRGYPSERVDSEFDAKHRRNMRSVSTADVSWTHTGRTQQDQPPVLSHSASMTSRASIPHMFQFRPTSARQSGGKSSDRSSSTQASSSPDDGGGVDDEDDEDDEDYEADPGAEFEIQAREDSMDFGDLLDAAALTNGRFRQSYRTDDEDVLTDADEDEDLLSKSMTSTSTPATSPETLSPRPSLSTTAEALDIEEMIPQNDVEIRHRVTSDAVEEVTITRRAVVKIIPKRPTSNDDQPAANELNAPTSTNETTAQDLVSAVQRADSMRETVLAPKKPVDPSEKIPVRESEFIQLADLQVHIDRMTMISESLKNMYQAESEVPEPEAQQQSPQASVADQSAAISNLELRTQEEAALVADFRTAMATAAVSQTIADVGMEFATEGHSSTGSFEFQFREDSGISDYLLDSSFLDILDDTDPAFVGWKAVHSKTTGKVYYYNESCGTTSWTLPASESPFSATAYMVL</sequence>
<dbReference type="InterPro" id="IPR013083">
    <property type="entry name" value="Znf_RING/FYVE/PHD"/>
</dbReference>
<feature type="domain" description="WW" evidence="6">
    <location>
        <begin position="867"/>
        <end position="901"/>
    </location>
</feature>
<evidence type="ECO:0000256" key="1">
    <source>
        <dbReference type="ARBA" id="ARBA00022723"/>
    </source>
</evidence>
<evidence type="ECO:0000313" key="8">
    <source>
        <dbReference type="EMBL" id="TMW62304.1"/>
    </source>
</evidence>
<dbReference type="Gene3D" id="3.30.40.10">
    <property type="entry name" value="Zinc/RING finger domain, C3HC4 (zinc finger)"/>
    <property type="match status" value="1"/>
</dbReference>
<evidence type="ECO:0000256" key="2">
    <source>
        <dbReference type="ARBA" id="ARBA00022771"/>
    </source>
</evidence>
<evidence type="ECO:0000313" key="9">
    <source>
        <dbReference type="Proteomes" id="UP000794436"/>
    </source>
</evidence>
<dbReference type="PANTHER" id="PTHR13510:SF44">
    <property type="entry name" value="RABENOSYN-5"/>
    <property type="match status" value="1"/>
</dbReference>
<dbReference type="InterPro" id="IPR011011">
    <property type="entry name" value="Znf_FYVE_PHD"/>
</dbReference>
<dbReference type="GO" id="GO:0008270">
    <property type="term" value="F:zinc ion binding"/>
    <property type="evidence" value="ECO:0007669"/>
    <property type="project" value="UniProtKB-KW"/>
</dbReference>
<dbReference type="InterPro" id="IPR017455">
    <property type="entry name" value="Znf_FYVE-rel"/>
</dbReference>
<evidence type="ECO:0000259" key="6">
    <source>
        <dbReference type="PROSITE" id="PS50020"/>
    </source>
</evidence>
<evidence type="ECO:0000256" key="5">
    <source>
        <dbReference type="SAM" id="MobiDB-lite"/>
    </source>
</evidence>
<feature type="region of interest" description="Disordered" evidence="5">
    <location>
        <begin position="1"/>
        <end position="37"/>
    </location>
</feature>
<keyword evidence="2 4" id="KW-0863">Zinc-finger</keyword>
<accession>A0A8K1CF39</accession>
<comment type="caution">
    <text evidence="8">The sequence shown here is derived from an EMBL/GenBank/DDBJ whole genome shotgun (WGS) entry which is preliminary data.</text>
</comment>
<feature type="compositionally biased region" description="Polar residues" evidence="5">
    <location>
        <begin position="7"/>
        <end position="26"/>
    </location>
</feature>
<dbReference type="SUPFAM" id="SSF51045">
    <property type="entry name" value="WW domain"/>
    <property type="match status" value="1"/>
</dbReference>
<dbReference type="Proteomes" id="UP000794436">
    <property type="component" value="Unassembled WGS sequence"/>
</dbReference>
<dbReference type="PANTHER" id="PTHR13510">
    <property type="entry name" value="FYVE-FINGER-CONTAINING RAB5 EFFECTOR PROTEIN RABENOSYN-5-RELATED"/>
    <property type="match status" value="1"/>
</dbReference>
<dbReference type="PROSITE" id="PS01159">
    <property type="entry name" value="WW_DOMAIN_1"/>
    <property type="match status" value="1"/>
</dbReference>
<dbReference type="CDD" id="cd00201">
    <property type="entry name" value="WW"/>
    <property type="match status" value="1"/>
</dbReference>
<feature type="compositionally biased region" description="Low complexity" evidence="5">
    <location>
        <begin position="522"/>
        <end position="540"/>
    </location>
</feature>
<name>A0A8K1CF39_PYTOL</name>
<dbReference type="OrthoDB" id="167052at2759"/>
<feature type="compositionally biased region" description="Acidic residues" evidence="5">
    <location>
        <begin position="543"/>
        <end position="558"/>
    </location>
</feature>
<dbReference type="Pfam" id="PF01363">
    <property type="entry name" value="FYVE"/>
    <property type="match status" value="1"/>
</dbReference>
<dbReference type="Gene3D" id="3.30.530.20">
    <property type="match status" value="1"/>
</dbReference>
<dbReference type="InterPro" id="IPR023393">
    <property type="entry name" value="START-like_dom_sf"/>
</dbReference>
<dbReference type="PROSITE" id="PS50020">
    <property type="entry name" value="WW_DOMAIN_2"/>
    <property type="match status" value="1"/>
</dbReference>
<dbReference type="InterPro" id="IPR000306">
    <property type="entry name" value="Znf_FYVE"/>
</dbReference>
<evidence type="ECO:0000259" key="7">
    <source>
        <dbReference type="PROSITE" id="PS50178"/>
    </source>
</evidence>
<feature type="compositionally biased region" description="Polar residues" evidence="5">
    <location>
        <begin position="694"/>
        <end position="704"/>
    </location>
</feature>
<feature type="region of interest" description="Disordered" evidence="5">
    <location>
        <begin position="516"/>
        <end position="558"/>
    </location>
</feature>
<dbReference type="InterPro" id="IPR001202">
    <property type="entry name" value="WW_dom"/>
</dbReference>
<feature type="compositionally biased region" description="Basic and acidic residues" evidence="5">
    <location>
        <begin position="456"/>
        <end position="466"/>
    </location>
</feature>
<feature type="compositionally biased region" description="Acidic residues" evidence="5">
    <location>
        <begin position="599"/>
        <end position="609"/>
    </location>
</feature>
<dbReference type="Pfam" id="PF00397">
    <property type="entry name" value="WW"/>
    <property type="match status" value="1"/>
</dbReference>
<organism evidence="8 9">
    <name type="scientific">Pythium oligandrum</name>
    <name type="common">Mycoparasitic fungus</name>
    <dbReference type="NCBI Taxonomy" id="41045"/>
    <lineage>
        <taxon>Eukaryota</taxon>
        <taxon>Sar</taxon>
        <taxon>Stramenopiles</taxon>
        <taxon>Oomycota</taxon>
        <taxon>Peronosporomycetes</taxon>
        <taxon>Pythiales</taxon>
        <taxon>Pythiaceae</taxon>
        <taxon>Pythium</taxon>
    </lineage>
</organism>
<feature type="region of interest" description="Disordered" evidence="5">
    <location>
        <begin position="434"/>
        <end position="503"/>
    </location>
</feature>
<dbReference type="PROSITE" id="PS50178">
    <property type="entry name" value="ZF_FYVE"/>
    <property type="match status" value="1"/>
</dbReference>
<proteinExistence type="predicted"/>
<dbReference type="AlphaFoldDB" id="A0A8K1CF39"/>
<evidence type="ECO:0008006" key="10">
    <source>
        <dbReference type="Google" id="ProtNLM"/>
    </source>
</evidence>
<feature type="region of interest" description="Disordered" evidence="5">
    <location>
        <begin position="765"/>
        <end position="788"/>
    </location>
</feature>
<dbReference type="SMART" id="SM00064">
    <property type="entry name" value="FYVE"/>
    <property type="match status" value="1"/>
</dbReference>
<feature type="region of interest" description="Disordered" evidence="5">
    <location>
        <begin position="679"/>
        <end position="704"/>
    </location>
</feature>
<reference evidence="8" key="1">
    <citation type="submission" date="2019-03" db="EMBL/GenBank/DDBJ databases">
        <title>Long read genome sequence of the mycoparasitic Pythium oligandrum ATCC 38472 isolated from sugarbeet rhizosphere.</title>
        <authorList>
            <person name="Gaulin E."/>
        </authorList>
    </citation>
    <scope>NUCLEOTIDE SEQUENCE</scope>
    <source>
        <strain evidence="8">ATCC 38472_TT</strain>
    </source>
</reference>
<feature type="compositionally biased region" description="Polar residues" evidence="5">
    <location>
        <begin position="59"/>
        <end position="96"/>
    </location>
</feature>
<dbReference type="EMBL" id="SPLM01000074">
    <property type="protein sequence ID" value="TMW62304.1"/>
    <property type="molecule type" value="Genomic_DNA"/>
</dbReference>
<protein>
    <recommendedName>
        <fullName evidence="10">FYVE-type domain-containing protein</fullName>
    </recommendedName>
</protein>
<feature type="compositionally biased region" description="Low complexity" evidence="5">
    <location>
        <begin position="612"/>
        <end position="630"/>
    </location>
</feature>